<evidence type="ECO:0000256" key="1">
    <source>
        <dbReference type="SAM" id="MobiDB-lite"/>
    </source>
</evidence>
<dbReference type="Pfam" id="PF09339">
    <property type="entry name" value="HTH_IclR"/>
    <property type="match status" value="1"/>
</dbReference>
<feature type="region of interest" description="Disordered" evidence="1">
    <location>
        <begin position="130"/>
        <end position="160"/>
    </location>
</feature>
<feature type="domain" description="HTH iclR-type" evidence="2">
    <location>
        <begin position="35"/>
        <end position="80"/>
    </location>
</feature>
<name>A0ABQ2F9R1_9MICO</name>
<dbReference type="InterPro" id="IPR036388">
    <property type="entry name" value="WH-like_DNA-bd_sf"/>
</dbReference>
<dbReference type="InterPro" id="IPR036390">
    <property type="entry name" value="WH_DNA-bd_sf"/>
</dbReference>
<dbReference type="RefSeq" id="WP_022920124.1">
    <property type="nucleotide sequence ID" value="NZ_BMLB01000004.1"/>
</dbReference>
<dbReference type="SUPFAM" id="SSF46785">
    <property type="entry name" value="Winged helix' DNA-binding domain"/>
    <property type="match status" value="1"/>
</dbReference>
<comment type="caution">
    <text evidence="3">The sequence shown here is derived from an EMBL/GenBank/DDBJ whole genome shotgun (WGS) entry which is preliminary data.</text>
</comment>
<evidence type="ECO:0000313" key="3">
    <source>
        <dbReference type="EMBL" id="GGK73174.1"/>
    </source>
</evidence>
<dbReference type="Gene3D" id="1.10.10.10">
    <property type="entry name" value="Winged helix-like DNA-binding domain superfamily/Winged helix DNA-binding domain"/>
    <property type="match status" value="1"/>
</dbReference>
<accession>A0ABQ2F9R1</accession>
<dbReference type="Proteomes" id="UP000662111">
    <property type="component" value="Unassembled WGS sequence"/>
</dbReference>
<dbReference type="InterPro" id="IPR005471">
    <property type="entry name" value="Tscrpt_reg_IclR_N"/>
</dbReference>
<evidence type="ECO:0000313" key="4">
    <source>
        <dbReference type="Proteomes" id="UP000662111"/>
    </source>
</evidence>
<protein>
    <submittedName>
        <fullName evidence="3">Transcriptional regulator</fullName>
    </submittedName>
</protein>
<proteinExistence type="predicted"/>
<reference evidence="4" key="1">
    <citation type="journal article" date="2019" name="Int. J. Syst. Evol. Microbiol.">
        <title>The Global Catalogue of Microorganisms (GCM) 10K type strain sequencing project: providing services to taxonomists for standard genome sequencing and annotation.</title>
        <authorList>
            <consortium name="The Broad Institute Genomics Platform"/>
            <consortium name="The Broad Institute Genome Sequencing Center for Infectious Disease"/>
            <person name="Wu L."/>
            <person name="Ma J."/>
        </authorList>
    </citation>
    <scope>NUCLEOTIDE SEQUENCE [LARGE SCALE GENOMIC DNA]</scope>
    <source>
        <strain evidence="4">CGMCC 1.5362</strain>
    </source>
</reference>
<dbReference type="EMBL" id="BMLB01000004">
    <property type="protein sequence ID" value="GGK73174.1"/>
    <property type="molecule type" value="Genomic_DNA"/>
</dbReference>
<sequence length="250" mass="26277">MTPPDPLTPAYGPVQQTATSRSATAADRRAGARRAALLDVIRASWEGLGVRALAEATGLHENTVRFHLDRLLEEGAVERRTGVSQGPGRPPLTFVARRDRDGAGHDNYELLARVLAGQLGEAGDPVARAEAAGRSWGRSLPDPQEGGPTTGPTGPVDPWDASLEELTRVLDDAGFAPEVSTGAPGAATVRVHHCPFLRLAREDRAVPCAVHLGLMEGVLEATGSAAAVERLEPFVTPSLCVARVRATAGR</sequence>
<evidence type="ECO:0000259" key="2">
    <source>
        <dbReference type="Pfam" id="PF09339"/>
    </source>
</evidence>
<feature type="region of interest" description="Disordered" evidence="1">
    <location>
        <begin position="1"/>
        <end position="29"/>
    </location>
</feature>
<gene>
    <name evidence="3" type="ORF">GCM10011509_22250</name>
</gene>
<keyword evidence="4" id="KW-1185">Reference proteome</keyword>
<organism evidence="3 4">
    <name type="scientific">Ornithinimicrobium pekingense</name>
    <dbReference type="NCBI Taxonomy" id="384677"/>
    <lineage>
        <taxon>Bacteria</taxon>
        <taxon>Bacillati</taxon>
        <taxon>Actinomycetota</taxon>
        <taxon>Actinomycetes</taxon>
        <taxon>Micrococcales</taxon>
        <taxon>Ornithinimicrobiaceae</taxon>
        <taxon>Ornithinimicrobium</taxon>
    </lineage>
</organism>